<dbReference type="EMBL" id="CAJVCH010244566">
    <property type="protein sequence ID" value="CAG7733181.1"/>
    <property type="molecule type" value="Genomic_DNA"/>
</dbReference>
<proteinExistence type="predicted"/>
<keyword evidence="2" id="KW-1133">Transmembrane helix</keyword>
<dbReference type="Proteomes" id="UP000708208">
    <property type="component" value="Unassembled WGS sequence"/>
</dbReference>
<reference evidence="3" key="1">
    <citation type="submission" date="2021-06" db="EMBL/GenBank/DDBJ databases">
        <authorList>
            <person name="Hodson N. C."/>
            <person name="Mongue J. A."/>
            <person name="Jaron S. K."/>
        </authorList>
    </citation>
    <scope>NUCLEOTIDE SEQUENCE</scope>
</reference>
<evidence type="ECO:0000313" key="4">
    <source>
        <dbReference type="Proteomes" id="UP000708208"/>
    </source>
</evidence>
<accession>A0A8J2KWQ9</accession>
<evidence type="ECO:0000256" key="2">
    <source>
        <dbReference type="SAM" id="Phobius"/>
    </source>
</evidence>
<name>A0A8J2KWQ9_9HEXA</name>
<sequence length="926" mass="101035">MGVLNSWDKGQIVGAFLVAFISLPFFVVSIPLANPATEDKDIIFIKIAIARTPVTSFTSYPILVQDSKNGETLYRQHTGAHKNGRVIYHRKSNDIGQNVIILSDSEDNLDYTNEGEDNRIYVVLIQHPVAATIYHAAYAYARNVPPGEPVDPSVITVNREHRRIEWDIWDERGGRRNRAAAFGWTTCLESFLIPCKPSFPDIEEDDEIIYDNLTSLPLKQAERYHFQTETGLDAGENFDFFGDLDDTNHQASFVGAVTDTVTDTVQFFADIIHSASVSNNLSNIKNAEDFLLKNPTSRGFMKGLMNDMNTIGKYSFPADGKNRQPNVLLSEGYRVLVGLFNNSESDEEAENVTISVFNDDMEPPATQTVRISGRGIKQTVTTSSSSSSSSSSSASSSSSSSSTKVIRKGPVEKEKREINPLAHGENALGIDVDTAGRGIFSNGGLLSGIMTGKENSGGSSGFNAEGVHVQGYIQGKVGGKINGEDWRTFCARPNLSEGDKTFCSCHIGKDFAFGISEDLGDSVSQILTGHTVNDNPSGADEVFNSLIPALFCGTTGKAIDLVNTVIGKHLGLDKVLGVIGQAAGTIAGTVAGGPVWLAQLIHQGIKVLAQGLGLGEIIGMSSSVGGGGIMNGISGRALHIEGIKTKSNESVPEVQTDVEIFGHIGWRTQDVDSMDDISANSASSSFSESAFMGIGTCPLVEVTLEDINEYDNIHDVARLYHTILRTSCIEKQSLLLSDLLLEGVLVINSDKTLSMSENCPSLKTPVIPERQFDRISLAFSIAVFSQVYIEQASQPELHPINPSGDAISKPVNTVLKYALTSIEEFCRVSRVHYVKLTRDLLRTLKTVFSKSLQDFYRFRNCNQCDSDYKVEAHNDVLTLLGVLQFIIEGLGPLETLGHSVQKTWVNFFKINHDQLVRKLHLYTKEF</sequence>
<comment type="caution">
    <text evidence="3">The sequence shown here is derived from an EMBL/GenBank/DDBJ whole genome shotgun (WGS) entry which is preliminary data.</text>
</comment>
<keyword evidence="2" id="KW-0812">Transmembrane</keyword>
<evidence type="ECO:0000313" key="3">
    <source>
        <dbReference type="EMBL" id="CAG7733181.1"/>
    </source>
</evidence>
<dbReference type="AlphaFoldDB" id="A0A8J2KWQ9"/>
<feature type="compositionally biased region" description="Low complexity" evidence="1">
    <location>
        <begin position="383"/>
        <end position="402"/>
    </location>
</feature>
<feature type="region of interest" description="Disordered" evidence="1">
    <location>
        <begin position="372"/>
        <end position="420"/>
    </location>
</feature>
<feature type="compositionally biased region" description="Basic and acidic residues" evidence="1">
    <location>
        <begin position="409"/>
        <end position="418"/>
    </location>
</feature>
<keyword evidence="2" id="KW-0472">Membrane</keyword>
<feature type="transmembrane region" description="Helical" evidence="2">
    <location>
        <begin position="12"/>
        <end position="33"/>
    </location>
</feature>
<keyword evidence="4" id="KW-1185">Reference proteome</keyword>
<protein>
    <submittedName>
        <fullName evidence="3">Uncharacterized protein</fullName>
    </submittedName>
</protein>
<gene>
    <name evidence="3" type="ORF">AFUS01_LOCUS21642</name>
</gene>
<organism evidence="3 4">
    <name type="scientific">Allacma fusca</name>
    <dbReference type="NCBI Taxonomy" id="39272"/>
    <lineage>
        <taxon>Eukaryota</taxon>
        <taxon>Metazoa</taxon>
        <taxon>Ecdysozoa</taxon>
        <taxon>Arthropoda</taxon>
        <taxon>Hexapoda</taxon>
        <taxon>Collembola</taxon>
        <taxon>Symphypleona</taxon>
        <taxon>Sminthuridae</taxon>
        <taxon>Allacma</taxon>
    </lineage>
</organism>
<evidence type="ECO:0000256" key="1">
    <source>
        <dbReference type="SAM" id="MobiDB-lite"/>
    </source>
</evidence>